<evidence type="ECO:0000313" key="3">
    <source>
        <dbReference type="Proteomes" id="UP000245622"/>
    </source>
</evidence>
<keyword evidence="2" id="KW-0255">Endonuclease</keyword>
<accession>A0A1V1HYV1</accession>
<dbReference type="EMBL" id="LN555523">
    <property type="protein sequence ID" value="CED93148.1"/>
    <property type="molecule type" value="Genomic_DNA"/>
</dbReference>
<proteinExistence type="predicted"/>
<keyword evidence="3" id="KW-1185">Reference proteome</keyword>
<organism evidence="2 3">
    <name type="scientific">Romboutsia ilealis</name>
    <dbReference type="NCBI Taxonomy" id="1115758"/>
    <lineage>
        <taxon>Bacteria</taxon>
        <taxon>Bacillati</taxon>
        <taxon>Bacillota</taxon>
        <taxon>Clostridia</taxon>
        <taxon>Peptostreptococcales</taxon>
        <taxon>Peptostreptococcaceae</taxon>
        <taxon>Romboutsia</taxon>
    </lineage>
</organism>
<dbReference type="GO" id="GO:0004527">
    <property type="term" value="F:exonuclease activity"/>
    <property type="evidence" value="ECO:0007669"/>
    <property type="project" value="UniProtKB-KW"/>
</dbReference>
<dbReference type="RefSeq" id="WP_303005394.1">
    <property type="nucleotide sequence ID" value="NZ_CAPEHT010000002.1"/>
</dbReference>
<name>A0A1V1HYV1_9FIRM</name>
<gene>
    <name evidence="2" type="ORF">CRIB_392</name>
</gene>
<dbReference type="Proteomes" id="UP000245622">
    <property type="component" value="Chromosome 1"/>
</dbReference>
<feature type="domain" description="Endonuclease/exonuclease/phosphatase" evidence="1">
    <location>
        <begin position="22"/>
        <end position="227"/>
    </location>
</feature>
<dbReference type="Pfam" id="PF03372">
    <property type="entry name" value="Exo_endo_phos"/>
    <property type="match status" value="1"/>
</dbReference>
<sequence>MSISLIIEIKLFPPRREINIISYNIHSGLNKNMFPTLFDTIDFLKQSDADIICLQEVNESARAGFQVSSFKEELKMNSHFGANVVDLGFNYGLVTYSKYPIKGEEHIYLSSFREQRGMLHTVLKVDYQKLHIINVHLGLDNEEREIQMRELVDFIKKLGDEPYMVVGDFNQGEVTVDDDILRDVAKELGKANILTFPTGLDRIDYIFVSSGIEVIDYDVFIKDMSDHYPIFARIKI</sequence>
<protein>
    <submittedName>
        <fullName evidence="2">Endonuclease/exonuclease/phosphatase protein</fullName>
    </submittedName>
</protein>
<keyword evidence="2" id="KW-0540">Nuclease</keyword>
<dbReference type="GeneID" id="82204579"/>
<evidence type="ECO:0000313" key="2">
    <source>
        <dbReference type="EMBL" id="CED93148.1"/>
    </source>
</evidence>
<dbReference type="KEGG" id="ril:CRIB_392"/>
<dbReference type="InterPro" id="IPR051916">
    <property type="entry name" value="GPI-anchor_lipid_remodeler"/>
</dbReference>
<evidence type="ECO:0000259" key="1">
    <source>
        <dbReference type="Pfam" id="PF03372"/>
    </source>
</evidence>
<dbReference type="InterPro" id="IPR036691">
    <property type="entry name" value="Endo/exonu/phosph_ase_sf"/>
</dbReference>
<dbReference type="SUPFAM" id="SSF56219">
    <property type="entry name" value="DNase I-like"/>
    <property type="match status" value="1"/>
</dbReference>
<keyword evidence="2" id="KW-0269">Exonuclease</keyword>
<keyword evidence="2" id="KW-0378">Hydrolase</keyword>
<dbReference type="GO" id="GO:0004519">
    <property type="term" value="F:endonuclease activity"/>
    <property type="evidence" value="ECO:0007669"/>
    <property type="project" value="UniProtKB-KW"/>
</dbReference>
<dbReference type="GO" id="GO:0016020">
    <property type="term" value="C:membrane"/>
    <property type="evidence" value="ECO:0007669"/>
    <property type="project" value="GOC"/>
</dbReference>
<dbReference type="InterPro" id="IPR005135">
    <property type="entry name" value="Endo/exonuclease/phosphatase"/>
</dbReference>
<reference evidence="2 3" key="1">
    <citation type="submission" date="2014-04" db="EMBL/GenBank/DDBJ databases">
        <authorList>
            <person name="Hornung B.V."/>
        </authorList>
    </citation>
    <scope>NUCLEOTIDE SEQUENCE [LARGE SCALE GENOMIC DNA]</scope>
    <source>
        <strain evidence="2 3">CRIB</strain>
    </source>
</reference>
<dbReference type="PANTHER" id="PTHR14859">
    <property type="entry name" value="CALCOFLUOR WHITE HYPERSENSITIVE PROTEIN PRECURSOR"/>
    <property type="match status" value="1"/>
</dbReference>
<dbReference type="PANTHER" id="PTHR14859:SF1">
    <property type="entry name" value="PGAP2-INTERACTING PROTEIN"/>
    <property type="match status" value="1"/>
</dbReference>
<dbReference type="Gene3D" id="3.60.10.10">
    <property type="entry name" value="Endonuclease/exonuclease/phosphatase"/>
    <property type="match status" value="1"/>
</dbReference>
<dbReference type="AlphaFoldDB" id="A0A1V1HYV1"/>
<dbReference type="GO" id="GO:0006506">
    <property type="term" value="P:GPI anchor biosynthetic process"/>
    <property type="evidence" value="ECO:0007669"/>
    <property type="project" value="TreeGrafter"/>
</dbReference>